<dbReference type="Gene3D" id="1.10.1740.10">
    <property type="match status" value="1"/>
</dbReference>
<dbReference type="NCBIfam" id="TIGR02937">
    <property type="entry name" value="sigma70-ECF"/>
    <property type="match status" value="1"/>
</dbReference>
<dbReference type="RefSeq" id="WP_029632331.1">
    <property type="nucleotide sequence ID" value="NZ_JACJTA010000003.1"/>
</dbReference>
<reference evidence="6 7" key="1">
    <citation type="journal article" date="2020" name="ISME J.">
        <title>Comparative genomics reveals insights into cyanobacterial evolution and habitat adaptation.</title>
        <authorList>
            <person name="Chen M.Y."/>
            <person name="Teng W.K."/>
            <person name="Zhao L."/>
            <person name="Hu C.X."/>
            <person name="Zhou Y.K."/>
            <person name="Han B.P."/>
            <person name="Song L.R."/>
            <person name="Shu W.S."/>
        </authorList>
    </citation>
    <scope>NUCLEOTIDE SEQUENCE [LARGE SCALE GENOMIC DNA]</scope>
    <source>
        <strain evidence="6 7">FACHB-248</strain>
    </source>
</reference>
<protein>
    <submittedName>
        <fullName evidence="6">Sigma-70 family RNA polymerase sigma factor</fullName>
    </submittedName>
</protein>
<keyword evidence="2" id="KW-0731">Sigma factor</keyword>
<dbReference type="InterPro" id="IPR013325">
    <property type="entry name" value="RNA_pol_sigma_r2"/>
</dbReference>
<dbReference type="PANTHER" id="PTHR30385">
    <property type="entry name" value="SIGMA FACTOR F FLAGELLAR"/>
    <property type="match status" value="1"/>
</dbReference>
<evidence type="ECO:0000313" key="7">
    <source>
        <dbReference type="Proteomes" id="UP000660380"/>
    </source>
</evidence>
<proteinExistence type="predicted"/>
<evidence type="ECO:0000256" key="2">
    <source>
        <dbReference type="ARBA" id="ARBA00023082"/>
    </source>
</evidence>
<keyword evidence="1" id="KW-0805">Transcription regulation</keyword>
<evidence type="ECO:0000313" key="6">
    <source>
        <dbReference type="EMBL" id="MBD2603374.1"/>
    </source>
</evidence>
<keyword evidence="7" id="KW-1185">Reference proteome</keyword>
<evidence type="ECO:0000256" key="1">
    <source>
        <dbReference type="ARBA" id="ARBA00023015"/>
    </source>
</evidence>
<dbReference type="InterPro" id="IPR014284">
    <property type="entry name" value="RNA_pol_sigma-70_dom"/>
</dbReference>
<dbReference type="SUPFAM" id="SSF88946">
    <property type="entry name" value="Sigma2 domain of RNA polymerase sigma factors"/>
    <property type="match status" value="1"/>
</dbReference>
<name>A0ABR8GJM5_9CYAN</name>
<evidence type="ECO:0000256" key="4">
    <source>
        <dbReference type="ARBA" id="ARBA00023163"/>
    </source>
</evidence>
<evidence type="ECO:0000259" key="5">
    <source>
        <dbReference type="Pfam" id="PF04542"/>
    </source>
</evidence>
<comment type="caution">
    <text evidence="6">The sequence shown here is derived from an EMBL/GenBank/DDBJ whole genome shotgun (WGS) entry which is preliminary data.</text>
</comment>
<feature type="domain" description="RNA polymerase sigma-70 region 2" evidence="5">
    <location>
        <begin position="17"/>
        <end position="83"/>
    </location>
</feature>
<dbReference type="EMBL" id="JACJTA010000003">
    <property type="protein sequence ID" value="MBD2603374.1"/>
    <property type="molecule type" value="Genomic_DNA"/>
</dbReference>
<keyword evidence="3" id="KW-0238">DNA-binding</keyword>
<organism evidence="6 7">
    <name type="scientific">Scytonema hofmannii FACHB-248</name>
    <dbReference type="NCBI Taxonomy" id="1842502"/>
    <lineage>
        <taxon>Bacteria</taxon>
        <taxon>Bacillati</taxon>
        <taxon>Cyanobacteriota</taxon>
        <taxon>Cyanophyceae</taxon>
        <taxon>Nostocales</taxon>
        <taxon>Scytonemataceae</taxon>
        <taxon>Scytonema</taxon>
    </lineage>
</organism>
<gene>
    <name evidence="6" type="ORF">H6G81_02220</name>
</gene>
<dbReference type="Pfam" id="PF04542">
    <property type="entry name" value="Sigma70_r2"/>
    <property type="match status" value="1"/>
</dbReference>
<dbReference type="Proteomes" id="UP000660380">
    <property type="component" value="Unassembled WGS sequence"/>
</dbReference>
<dbReference type="InterPro" id="IPR007627">
    <property type="entry name" value="RNA_pol_sigma70_r2"/>
</dbReference>
<evidence type="ECO:0000256" key="3">
    <source>
        <dbReference type="ARBA" id="ARBA00023125"/>
    </source>
</evidence>
<sequence>MQSKPVAEPATILIDAEHQELITKIARKYTRETSVSCEDAAQTAIMKVYEALNAGKFQGGIKEFQRWATVVARYEIINFVKKECLRKHQSLDATITGTDISLVETIPDEFDLWDAVARADLISKAKQAIFNLDSRYGDRGYLKIWQLIVAGKNQTQQASALGISQGEVSKRWKELVGRVTIELGLLQPEVIKQEQQNTKLKDTRRRSKSTW</sequence>
<keyword evidence="4" id="KW-0804">Transcription</keyword>
<accession>A0ABR8GJM5</accession>